<keyword evidence="3" id="KW-1185">Reference proteome</keyword>
<keyword evidence="1" id="KW-0175">Coiled coil</keyword>
<evidence type="ECO:0000256" key="1">
    <source>
        <dbReference type="SAM" id="Coils"/>
    </source>
</evidence>
<evidence type="ECO:0000313" key="3">
    <source>
        <dbReference type="Proteomes" id="UP000504607"/>
    </source>
</evidence>
<dbReference type="KEGG" id="egu:105033143"/>
<reference evidence="4" key="1">
    <citation type="submission" date="2025-08" db="UniProtKB">
        <authorList>
            <consortium name="RefSeq"/>
        </authorList>
    </citation>
    <scope>IDENTIFICATION</scope>
</reference>
<evidence type="ECO:0000313" key="4">
    <source>
        <dbReference type="RefSeq" id="XP_010906122.2"/>
    </source>
</evidence>
<name>A0A6I9QBM4_ELAGV</name>
<dbReference type="OrthoDB" id="1921697at2759"/>
<protein>
    <submittedName>
        <fullName evidence="4">Myosin-4</fullName>
    </submittedName>
</protein>
<evidence type="ECO:0000256" key="2">
    <source>
        <dbReference type="SAM" id="MobiDB-lite"/>
    </source>
</evidence>
<dbReference type="AlphaFoldDB" id="A0A6I9QBM4"/>
<feature type="compositionally biased region" description="Low complexity" evidence="2">
    <location>
        <begin position="107"/>
        <end position="116"/>
    </location>
</feature>
<feature type="coiled-coil region" evidence="1">
    <location>
        <begin position="183"/>
        <end position="284"/>
    </location>
</feature>
<dbReference type="RefSeq" id="XP_010906122.2">
    <property type="nucleotide sequence ID" value="XM_010907820.3"/>
</dbReference>
<dbReference type="InParanoid" id="A0A6I9QBM4"/>
<dbReference type="GeneID" id="105033143"/>
<dbReference type="PANTHER" id="PTHR35468:SF1">
    <property type="entry name" value="MYOSIN-LIKE PROTEIN"/>
    <property type="match status" value="1"/>
</dbReference>
<dbReference type="PANTHER" id="PTHR35468">
    <property type="entry name" value="MYOSIN-LIKE PROTEIN"/>
    <property type="match status" value="1"/>
</dbReference>
<sequence>MDGHDRKIGVIPVIMGSPVEILFKSPSFPENETRLPPSSLRSFSLAIFSSSSRFPCPFHFETHFPEDRFLSFHLGKAMATRRGKWHPPPVPTPRISHLPRRSRLSRPPKAPAFKARPTTRLPPGSGRNLGALLDEERSFSGGHSQRRARVEVAASSGESGRDSGEERWRFQAEMLRAECNFLRMEREVALRKLERNRSQMEAALRSAMETLISGRNKIDRSENVGVALDEKIQELEEKLEELQVERSGRRRGNESFRELPRSCRRNFDRQASVLRRRLEKMADETSVREIREIAADEKDDKEISPLQAGHYCRFPDVEMLRRRMEGLSKGMLERMEEYSCLLSNNSSYPHSTTSSSIDSMRRFISGQRVIEYTEMAEKAHNHYQQQPQQHQQVEEKGWAVIGSGNCCNCKKVVGRIMEQVRTETEQWSEMQGMLEQVRVEMEELRSSRELWQHRAIASDINTHSIQSQMLEWKRRACASEHKVTELQKKVSELQIKLQSTRVELSHPPTTRTRSETWNQDSQRIKNQQQRLLDLHREKEKHVLVCRLKKSQSNFPKRLPLQDIGNTSTLRP</sequence>
<accession>A0A6I9QBM4</accession>
<proteinExistence type="predicted"/>
<gene>
    <name evidence="4" type="primary">LOC105033143</name>
</gene>
<feature type="region of interest" description="Disordered" evidence="2">
    <location>
        <begin position="502"/>
        <end position="522"/>
    </location>
</feature>
<organism evidence="3 4">
    <name type="scientific">Elaeis guineensis var. tenera</name>
    <name type="common">Oil palm</name>
    <dbReference type="NCBI Taxonomy" id="51953"/>
    <lineage>
        <taxon>Eukaryota</taxon>
        <taxon>Viridiplantae</taxon>
        <taxon>Streptophyta</taxon>
        <taxon>Embryophyta</taxon>
        <taxon>Tracheophyta</taxon>
        <taxon>Spermatophyta</taxon>
        <taxon>Magnoliopsida</taxon>
        <taxon>Liliopsida</taxon>
        <taxon>Arecaceae</taxon>
        <taxon>Arecoideae</taxon>
        <taxon>Cocoseae</taxon>
        <taxon>Elaeidinae</taxon>
        <taxon>Elaeis</taxon>
    </lineage>
</organism>
<dbReference type="Proteomes" id="UP000504607">
    <property type="component" value="Unplaced"/>
</dbReference>
<feature type="region of interest" description="Disordered" evidence="2">
    <location>
        <begin position="81"/>
        <end position="165"/>
    </location>
</feature>
<feature type="compositionally biased region" description="Basic residues" evidence="2">
    <location>
        <begin position="97"/>
        <end position="106"/>
    </location>
</feature>